<feature type="coiled-coil region" evidence="1">
    <location>
        <begin position="55"/>
        <end position="82"/>
    </location>
</feature>
<proteinExistence type="predicted"/>
<evidence type="ECO:0000313" key="3">
    <source>
        <dbReference type="Proteomes" id="UP001470230"/>
    </source>
</evidence>
<evidence type="ECO:0000256" key="1">
    <source>
        <dbReference type="SAM" id="Coils"/>
    </source>
</evidence>
<reference evidence="2 3" key="1">
    <citation type="submission" date="2024-04" db="EMBL/GenBank/DDBJ databases">
        <title>Tritrichomonas musculus Genome.</title>
        <authorList>
            <person name="Alves-Ferreira E."/>
            <person name="Grigg M."/>
            <person name="Lorenzi H."/>
            <person name="Galac M."/>
        </authorList>
    </citation>
    <scope>NUCLEOTIDE SEQUENCE [LARGE SCALE GENOMIC DNA]</scope>
    <source>
        <strain evidence="2 3">EAF2021</strain>
    </source>
</reference>
<comment type="caution">
    <text evidence="2">The sequence shown here is derived from an EMBL/GenBank/DDBJ whole genome shotgun (WGS) entry which is preliminary data.</text>
</comment>
<keyword evidence="3" id="KW-1185">Reference proteome</keyword>
<gene>
    <name evidence="2" type="ORF">M9Y10_015026</name>
</gene>
<name>A0ABR2L2Y3_9EUKA</name>
<organism evidence="2 3">
    <name type="scientific">Tritrichomonas musculus</name>
    <dbReference type="NCBI Taxonomy" id="1915356"/>
    <lineage>
        <taxon>Eukaryota</taxon>
        <taxon>Metamonada</taxon>
        <taxon>Parabasalia</taxon>
        <taxon>Tritrichomonadida</taxon>
        <taxon>Tritrichomonadidae</taxon>
        <taxon>Tritrichomonas</taxon>
    </lineage>
</organism>
<keyword evidence="1" id="KW-0175">Coiled coil</keyword>
<dbReference type="Proteomes" id="UP001470230">
    <property type="component" value="Unassembled WGS sequence"/>
</dbReference>
<dbReference type="EMBL" id="JAPFFF010000002">
    <property type="protein sequence ID" value="KAK8897092.1"/>
    <property type="molecule type" value="Genomic_DNA"/>
</dbReference>
<accession>A0ABR2L2Y3</accession>
<evidence type="ECO:0000313" key="2">
    <source>
        <dbReference type="EMBL" id="KAK8897092.1"/>
    </source>
</evidence>
<sequence length="89" mass="10583">MISNSDFSFYPTFDDIDEIIIENFNKCIRRDTLRHIIHHSFGDKFKTCVGKPMELTRMESNIEDIEENLNQLKQLIDDTPARFIFNLEN</sequence>
<protein>
    <submittedName>
        <fullName evidence="2">Uncharacterized protein</fullName>
    </submittedName>
</protein>